<feature type="domain" description="Peptidase M12A" evidence="10">
    <location>
        <begin position="191"/>
        <end position="389"/>
    </location>
</feature>
<comment type="caution">
    <text evidence="8">Lacks conserved residue(s) required for the propagation of feature annotation.</text>
</comment>
<keyword evidence="5 8" id="KW-0862">Zinc</keyword>
<proteinExistence type="predicted"/>
<dbReference type="PROSITE" id="PS51864">
    <property type="entry name" value="ASTACIN"/>
    <property type="match status" value="2"/>
</dbReference>
<feature type="domain" description="Peptidase M12A" evidence="10">
    <location>
        <begin position="1"/>
        <end position="170"/>
    </location>
</feature>
<dbReference type="GO" id="GO:0004222">
    <property type="term" value="F:metalloendopeptidase activity"/>
    <property type="evidence" value="ECO:0007669"/>
    <property type="project" value="UniProtKB-UniRule"/>
</dbReference>
<dbReference type="PRINTS" id="PR00480">
    <property type="entry name" value="ASTACIN"/>
</dbReference>
<dbReference type="Pfam" id="PF01400">
    <property type="entry name" value="Astacin"/>
    <property type="match status" value="2"/>
</dbReference>
<evidence type="ECO:0000256" key="8">
    <source>
        <dbReference type="PROSITE-ProRule" id="PRU01211"/>
    </source>
</evidence>
<keyword evidence="12" id="KW-1185">Reference proteome</keyword>
<name>A0AAD7T2M0_9TELE</name>
<dbReference type="InterPro" id="IPR001506">
    <property type="entry name" value="Peptidase_M12A"/>
</dbReference>
<dbReference type="InterPro" id="IPR034039">
    <property type="entry name" value="ZnMP_hatching_enz"/>
</dbReference>
<feature type="binding site" evidence="8">
    <location>
        <position position="299"/>
    </location>
    <ligand>
        <name>Zn(2+)</name>
        <dbReference type="ChEBI" id="CHEBI:29105"/>
        <note>catalytic</note>
    </ligand>
</feature>
<dbReference type="AlphaFoldDB" id="A0AAD7T2M0"/>
<gene>
    <name evidence="11" type="ORF">AAFF_G00104600</name>
</gene>
<dbReference type="Proteomes" id="UP001221898">
    <property type="component" value="Unassembled WGS sequence"/>
</dbReference>
<evidence type="ECO:0000256" key="6">
    <source>
        <dbReference type="ARBA" id="ARBA00023049"/>
    </source>
</evidence>
<keyword evidence="2 8" id="KW-0479">Metal-binding</keyword>
<keyword evidence="4 8" id="KW-0378">Hydrolase</keyword>
<sequence length="392" mass="45245">MRILAHPVGATSRERSIIERGLQSFAASTCIRFHRRTNQRDFVNIQSRSGCYSFVGRQGNGQVVSLDRRGCVYHQIVQHELLHALGFNHEQTRSDRDQHVRLRFAFDKINSNNLGTPYDYNSVMQYGRYAFSSNRQPTIVPIPNSNVPIGRSTQMSPNDILRVNRLYRCRQELDEPTVMFGDIAVETGLQNADPCTSRGCKWVKYSDGNVYVPYVISNQYSSRERSIIERGLQSFAASTCIRFTRRTRQRDFVNIQSRSGCYSFVGRRGNGQVVSLARRGCVYHQIVQHELLHALGFNHEQTRSDRDQHVRILYQNVIQGQQHNFRKIATNNLGTPYDYNSVMHYGRYAFSRNRQPTIVPIPNSNVAIGRATQMSRNDILRINRLYRCRRSG</sequence>
<dbReference type="SMART" id="SM00235">
    <property type="entry name" value="ZnMc"/>
    <property type="match status" value="2"/>
</dbReference>
<feature type="active site" evidence="8">
    <location>
        <position position="290"/>
    </location>
</feature>
<feature type="active site" evidence="8">
    <location>
        <position position="80"/>
    </location>
</feature>
<feature type="binding site" evidence="8">
    <location>
        <position position="293"/>
    </location>
    <ligand>
        <name>Zn(2+)</name>
        <dbReference type="ChEBI" id="CHEBI:29105"/>
        <note>catalytic</note>
    </ligand>
</feature>
<organism evidence="11 12">
    <name type="scientific">Aldrovandia affinis</name>
    <dbReference type="NCBI Taxonomy" id="143900"/>
    <lineage>
        <taxon>Eukaryota</taxon>
        <taxon>Metazoa</taxon>
        <taxon>Chordata</taxon>
        <taxon>Craniata</taxon>
        <taxon>Vertebrata</taxon>
        <taxon>Euteleostomi</taxon>
        <taxon>Actinopterygii</taxon>
        <taxon>Neopterygii</taxon>
        <taxon>Teleostei</taxon>
        <taxon>Notacanthiformes</taxon>
        <taxon>Halosauridae</taxon>
        <taxon>Aldrovandia</taxon>
    </lineage>
</organism>
<evidence type="ECO:0000256" key="5">
    <source>
        <dbReference type="ARBA" id="ARBA00022833"/>
    </source>
</evidence>
<evidence type="ECO:0000256" key="9">
    <source>
        <dbReference type="RuleBase" id="RU361183"/>
    </source>
</evidence>
<evidence type="ECO:0000256" key="4">
    <source>
        <dbReference type="ARBA" id="ARBA00022801"/>
    </source>
</evidence>
<accession>A0AAD7T2M0</accession>
<comment type="cofactor">
    <cofactor evidence="8 9">
        <name>Zn(2+)</name>
        <dbReference type="ChEBI" id="CHEBI:29105"/>
    </cofactor>
    <text evidence="8 9">Binds 1 zinc ion per subunit.</text>
</comment>
<evidence type="ECO:0000313" key="11">
    <source>
        <dbReference type="EMBL" id="KAJ8412878.1"/>
    </source>
</evidence>
<evidence type="ECO:0000256" key="3">
    <source>
        <dbReference type="ARBA" id="ARBA00022729"/>
    </source>
</evidence>
<dbReference type="GO" id="GO:0008270">
    <property type="term" value="F:zinc ion binding"/>
    <property type="evidence" value="ECO:0007669"/>
    <property type="project" value="UniProtKB-UniRule"/>
</dbReference>
<dbReference type="InterPro" id="IPR024079">
    <property type="entry name" value="MetalloPept_cat_dom_sf"/>
</dbReference>
<dbReference type="SUPFAM" id="SSF55486">
    <property type="entry name" value="Metalloproteases ('zincins'), catalytic domain"/>
    <property type="match status" value="2"/>
</dbReference>
<dbReference type="InterPro" id="IPR006026">
    <property type="entry name" value="Peptidase_Metallo"/>
</dbReference>
<keyword evidence="1 8" id="KW-0645">Protease</keyword>
<evidence type="ECO:0000256" key="1">
    <source>
        <dbReference type="ARBA" id="ARBA00022670"/>
    </source>
</evidence>
<keyword evidence="6 8" id="KW-0482">Metalloprotease</keyword>
<keyword evidence="7" id="KW-1015">Disulfide bond</keyword>
<reference evidence="11" key="1">
    <citation type="journal article" date="2023" name="Science">
        <title>Genome structures resolve the early diversification of teleost fishes.</title>
        <authorList>
            <person name="Parey E."/>
            <person name="Louis A."/>
            <person name="Montfort J."/>
            <person name="Bouchez O."/>
            <person name="Roques C."/>
            <person name="Iampietro C."/>
            <person name="Lluch J."/>
            <person name="Castinel A."/>
            <person name="Donnadieu C."/>
            <person name="Desvignes T."/>
            <person name="Floi Bucao C."/>
            <person name="Jouanno E."/>
            <person name="Wen M."/>
            <person name="Mejri S."/>
            <person name="Dirks R."/>
            <person name="Jansen H."/>
            <person name="Henkel C."/>
            <person name="Chen W.J."/>
            <person name="Zahm M."/>
            <person name="Cabau C."/>
            <person name="Klopp C."/>
            <person name="Thompson A.W."/>
            <person name="Robinson-Rechavi M."/>
            <person name="Braasch I."/>
            <person name="Lecointre G."/>
            <person name="Bobe J."/>
            <person name="Postlethwait J.H."/>
            <person name="Berthelot C."/>
            <person name="Roest Crollius H."/>
            <person name="Guiguen Y."/>
        </authorList>
    </citation>
    <scope>NUCLEOTIDE SEQUENCE</scope>
    <source>
        <strain evidence="11">NC1722</strain>
    </source>
</reference>
<protein>
    <recommendedName>
        <fullName evidence="9">Metalloendopeptidase</fullName>
        <ecNumber evidence="9">3.4.24.-</ecNumber>
    </recommendedName>
</protein>
<evidence type="ECO:0000259" key="10">
    <source>
        <dbReference type="PROSITE" id="PS51864"/>
    </source>
</evidence>
<dbReference type="CDD" id="cd04283">
    <property type="entry name" value="ZnMc_hatching_enzyme"/>
    <property type="match status" value="1"/>
</dbReference>
<comment type="caution">
    <text evidence="11">The sequence shown here is derived from an EMBL/GenBank/DDBJ whole genome shotgun (WGS) entry which is preliminary data.</text>
</comment>
<dbReference type="PANTHER" id="PTHR10127">
    <property type="entry name" value="DISCOIDIN, CUB, EGF, LAMININ , AND ZINC METALLOPROTEASE DOMAIN CONTAINING"/>
    <property type="match status" value="1"/>
</dbReference>
<dbReference type="PANTHER" id="PTHR10127:SF899">
    <property type="entry name" value="ASTACIN-LIKE METALLOENDOPEPTIDASE-RELATED"/>
    <property type="match status" value="1"/>
</dbReference>
<feature type="binding site" evidence="8">
    <location>
        <position position="89"/>
    </location>
    <ligand>
        <name>Zn(2+)</name>
        <dbReference type="ChEBI" id="CHEBI:29105"/>
        <note>catalytic</note>
    </ligand>
</feature>
<feature type="binding site" evidence="8">
    <location>
        <position position="289"/>
    </location>
    <ligand>
        <name>Zn(2+)</name>
        <dbReference type="ChEBI" id="CHEBI:29105"/>
        <note>catalytic</note>
    </ligand>
</feature>
<feature type="binding site" evidence="8">
    <location>
        <position position="83"/>
    </location>
    <ligand>
        <name>Zn(2+)</name>
        <dbReference type="ChEBI" id="CHEBI:29105"/>
        <note>catalytic</note>
    </ligand>
</feature>
<dbReference type="GO" id="GO:0006508">
    <property type="term" value="P:proteolysis"/>
    <property type="evidence" value="ECO:0007669"/>
    <property type="project" value="UniProtKB-KW"/>
</dbReference>
<evidence type="ECO:0000256" key="7">
    <source>
        <dbReference type="ARBA" id="ARBA00023157"/>
    </source>
</evidence>
<evidence type="ECO:0000313" key="12">
    <source>
        <dbReference type="Proteomes" id="UP001221898"/>
    </source>
</evidence>
<dbReference type="FunFam" id="3.40.390.10:FF:000038">
    <property type="entry name" value="Metalloendopeptidase"/>
    <property type="match status" value="1"/>
</dbReference>
<feature type="binding site" evidence="8">
    <location>
        <position position="79"/>
    </location>
    <ligand>
        <name>Zn(2+)</name>
        <dbReference type="ChEBI" id="CHEBI:29105"/>
        <note>catalytic</note>
    </ligand>
</feature>
<dbReference type="Gene3D" id="3.40.390.10">
    <property type="entry name" value="Collagenase (Catalytic Domain)"/>
    <property type="match status" value="2"/>
</dbReference>
<keyword evidence="3" id="KW-0732">Signal</keyword>
<evidence type="ECO:0000256" key="2">
    <source>
        <dbReference type="ARBA" id="ARBA00022723"/>
    </source>
</evidence>
<dbReference type="EMBL" id="JAINUG010000017">
    <property type="protein sequence ID" value="KAJ8412878.1"/>
    <property type="molecule type" value="Genomic_DNA"/>
</dbReference>
<dbReference type="EC" id="3.4.24.-" evidence="9"/>